<dbReference type="SUPFAM" id="SSF53335">
    <property type="entry name" value="S-adenosyl-L-methionine-dependent methyltransferases"/>
    <property type="match status" value="1"/>
</dbReference>
<protein>
    <recommendedName>
        <fullName evidence="2">Methyltransferase domain-containing protein</fullName>
    </recommendedName>
</protein>
<organism evidence="3 4">
    <name type="scientific">Saitoella complicata (strain BCRC 22490 / CBS 7301 / JCM 7358 / NBRC 10748 / NRRL Y-17804)</name>
    <dbReference type="NCBI Taxonomy" id="698492"/>
    <lineage>
        <taxon>Eukaryota</taxon>
        <taxon>Fungi</taxon>
        <taxon>Dikarya</taxon>
        <taxon>Ascomycota</taxon>
        <taxon>Taphrinomycotina</taxon>
        <taxon>Taphrinomycotina incertae sedis</taxon>
        <taxon>Saitoella</taxon>
    </lineage>
</organism>
<dbReference type="Pfam" id="PF11899">
    <property type="entry name" value="DUF3419"/>
    <property type="match status" value="1"/>
</dbReference>
<dbReference type="Pfam" id="PF13649">
    <property type="entry name" value="Methyltransf_25"/>
    <property type="match status" value="1"/>
</dbReference>
<comment type="caution">
    <text evidence="3">The sequence shown here is derived from an EMBL/GenBank/DDBJ whole genome shotgun (WGS) entry which is preliminary data.</text>
</comment>
<dbReference type="PANTHER" id="PTHR47473:SF1">
    <property type="entry name" value="METHYLTRANSFERASE DOMAIN-CONTAINING PROTEIN"/>
    <property type="match status" value="1"/>
</dbReference>
<feature type="domain" description="Methyltransferase" evidence="2">
    <location>
        <begin position="148"/>
        <end position="250"/>
    </location>
</feature>
<evidence type="ECO:0000313" key="4">
    <source>
        <dbReference type="Proteomes" id="UP000033140"/>
    </source>
</evidence>
<dbReference type="CDD" id="cd02440">
    <property type="entry name" value="AdoMet_MTases"/>
    <property type="match status" value="1"/>
</dbReference>
<name>A0A0E9NDI6_SAICN</name>
<dbReference type="STRING" id="698492.A0A0E9NDI6"/>
<proteinExistence type="predicted"/>
<dbReference type="InterPro" id="IPR021829">
    <property type="entry name" value="DUF3419"/>
</dbReference>
<dbReference type="Proteomes" id="UP000033140">
    <property type="component" value="Unassembled WGS sequence"/>
</dbReference>
<dbReference type="InterPro" id="IPR029063">
    <property type="entry name" value="SAM-dependent_MTases_sf"/>
</dbReference>
<dbReference type="PANTHER" id="PTHR47473">
    <property type="entry name" value="BTA1P"/>
    <property type="match status" value="1"/>
</dbReference>
<keyword evidence="1" id="KW-1133">Transmembrane helix</keyword>
<feature type="transmembrane region" description="Helical" evidence="1">
    <location>
        <begin position="43"/>
        <end position="64"/>
    </location>
</feature>
<dbReference type="Gene3D" id="3.40.50.150">
    <property type="entry name" value="Vaccinia Virus protein VP39"/>
    <property type="match status" value="1"/>
</dbReference>
<dbReference type="EMBL" id="BACD03000011">
    <property type="protein sequence ID" value="GAO47894.1"/>
    <property type="molecule type" value="Genomic_DNA"/>
</dbReference>
<gene>
    <name evidence="3" type="ORF">G7K_2090-t1</name>
</gene>
<accession>A0A0E9NDI6</accession>
<reference evidence="3 4" key="2">
    <citation type="journal article" date="2014" name="J. Gen. Appl. Microbiol.">
        <title>The early diverging ascomycetous budding yeast Saitoella complicata has three histone deacetylases belonging to the Clr6, Hos2, and Rpd3 lineages.</title>
        <authorList>
            <person name="Nishida H."/>
            <person name="Matsumoto T."/>
            <person name="Kondo S."/>
            <person name="Hamamoto M."/>
            <person name="Yoshikawa H."/>
        </authorList>
    </citation>
    <scope>NUCLEOTIDE SEQUENCE [LARGE SCALE GENOMIC DNA]</scope>
    <source>
        <strain evidence="3 4">NRRL Y-17804</strain>
    </source>
</reference>
<evidence type="ECO:0000256" key="1">
    <source>
        <dbReference type="SAM" id="Phobius"/>
    </source>
</evidence>
<dbReference type="OMA" id="VCDFYVQ"/>
<keyword evidence="1" id="KW-0472">Membrane</keyword>
<dbReference type="AlphaFoldDB" id="A0A0E9NDI6"/>
<keyword evidence="1" id="KW-0812">Transmembrane</keyword>
<sequence length="808" mass="91275">MTDIMKGMLPLPKLLAFKHAITKPFNNNGFAIPLPMATESGSLAIRIPLILPLALLVFIVLCSIPATKPYMKFAYNCFIKPHAKDVEGGVMMGQQASLEGFYKGQADVYDLTRGRLLRGRETMLRLVSGEVLAKRVASHSSEKKVWIDVGGGTGWNIEQMSKHLSMPITQFFDRIYLVDFSPSLCAIARERFDSLGFTNVEVVCADAAQWTDTSVPDGSVELITFSYSLSMIPPYLSVIEKANRLLSADGLIALADFYTGTSSSLPYTHPSRSTPGHHVSWLARTFWRLWFEADNVHLEPGRRAYLEHVFGTVKVLNGRNRGLGGIPYWVWVGCKRERGYGNIGRVDEIATESPYLRPKGLVEHDASSTTAIVHTKAYDAAIVNLAAGLPLPSFYYQSHLWRIPYEQEKEKHTQFDTYIYAFTWEDPREDLNVLKVREDDVIVCITSGGDNALAYALGAKKPKRIHCVDLNPCQNHLVELKLAAFTVCGYEEFWRLFGEGWHVDFRGLLLKRLAPHLSAPALEFWVRNAGSFAKVGGLYDSGHSGVAIKAARWLLRIFGLGGAVREMCQTKTLEEQRRVWKERIRPVLLSGWVNKVLYANPVFLWKALGVPINQWKMILAEQTMFEYVANTFDPVIESTLLRDDNYFYLLCLTGRFTKECHPHYLDEESHEKLGQPGALDMFRLHTDYIGDVLRTLTPGTVTKAVLMDHADWFEEGGDRAEIRGELSVLRRAMKVGGEVLFRSAAMQPWYVEEYERAGFRCRPVEVRSKGRCIDRTNMYASTWLAVLEDKEENAIPSLRLGVGMCEDR</sequence>
<evidence type="ECO:0000259" key="2">
    <source>
        <dbReference type="Pfam" id="PF13649"/>
    </source>
</evidence>
<evidence type="ECO:0000313" key="3">
    <source>
        <dbReference type="EMBL" id="GAO47894.1"/>
    </source>
</evidence>
<reference evidence="3 4" key="3">
    <citation type="journal article" date="2015" name="Genome Announc.">
        <title>Draft Genome Sequence of the Archiascomycetous Yeast Saitoella complicata.</title>
        <authorList>
            <person name="Yamauchi K."/>
            <person name="Kondo S."/>
            <person name="Hamamoto M."/>
            <person name="Takahashi Y."/>
            <person name="Ogura Y."/>
            <person name="Hayashi T."/>
            <person name="Nishida H."/>
        </authorList>
    </citation>
    <scope>NUCLEOTIDE SEQUENCE [LARGE SCALE GENOMIC DNA]</scope>
    <source>
        <strain evidence="3 4">NRRL Y-17804</strain>
    </source>
</reference>
<keyword evidence="4" id="KW-1185">Reference proteome</keyword>
<reference evidence="3 4" key="1">
    <citation type="journal article" date="2011" name="J. Gen. Appl. Microbiol.">
        <title>Draft genome sequencing of the enigmatic yeast Saitoella complicata.</title>
        <authorList>
            <person name="Nishida H."/>
            <person name="Hamamoto M."/>
            <person name="Sugiyama J."/>
        </authorList>
    </citation>
    <scope>NUCLEOTIDE SEQUENCE [LARGE SCALE GENOMIC DNA]</scope>
    <source>
        <strain evidence="3 4">NRRL Y-17804</strain>
    </source>
</reference>
<dbReference type="InterPro" id="IPR041698">
    <property type="entry name" value="Methyltransf_25"/>
</dbReference>